<accession>A0A3B0W605</accession>
<sequence length="247" mass="27369">MNNQFQHSDEHINAYVDGELDNDERARLLFDEQHDTELAQRISDARALKEKVQLAYADISTNETRKKLFSCTAHASRSRFLVASIATLAIVTTTLLFNTNNHDIQAAKLLIKKTQTITPDKISAAIGNNHKIVINLSMYQPEIFDSTIASIEALLLEHSTDKSFAIEVVANKNGLKALDTKTSIHAERISLLAKRYNNLDIVACAKSMAHLADSGNPIKLMKDILVTPSAAEQVAKRMGGGWIFLKL</sequence>
<proteinExistence type="predicted"/>
<reference evidence="1" key="1">
    <citation type="submission" date="2018-06" db="EMBL/GenBank/DDBJ databases">
        <authorList>
            <person name="Zhirakovskaya E."/>
        </authorList>
    </citation>
    <scope>NUCLEOTIDE SEQUENCE</scope>
</reference>
<dbReference type="Gene3D" id="3.40.1260.10">
    <property type="entry name" value="DsrEFH-like"/>
    <property type="match status" value="1"/>
</dbReference>
<name>A0A3B0W605_9ZZZZ</name>
<dbReference type="EMBL" id="UOFE01000006">
    <property type="protein sequence ID" value="VAW50711.1"/>
    <property type="molecule type" value="Genomic_DNA"/>
</dbReference>
<organism evidence="1">
    <name type="scientific">hydrothermal vent metagenome</name>
    <dbReference type="NCBI Taxonomy" id="652676"/>
    <lineage>
        <taxon>unclassified sequences</taxon>
        <taxon>metagenomes</taxon>
        <taxon>ecological metagenomes</taxon>
    </lineage>
</organism>
<evidence type="ECO:0000313" key="1">
    <source>
        <dbReference type="EMBL" id="VAW50711.1"/>
    </source>
</evidence>
<dbReference type="AlphaFoldDB" id="A0A3B0W605"/>
<gene>
    <name evidence="1" type="ORF">MNBD_GAMMA05-2639</name>
</gene>
<protein>
    <submittedName>
        <fullName evidence="1">Uncharacterized protein</fullName>
    </submittedName>
</protein>
<dbReference type="InterPro" id="IPR027396">
    <property type="entry name" value="DsrEFH-like"/>
</dbReference>